<protein>
    <submittedName>
        <fullName evidence="1">Uncharacterized protein</fullName>
    </submittedName>
</protein>
<organism evidence="1 2">
    <name type="scientific">Lupinus luteus</name>
    <name type="common">European yellow lupine</name>
    <dbReference type="NCBI Taxonomy" id="3873"/>
    <lineage>
        <taxon>Eukaryota</taxon>
        <taxon>Viridiplantae</taxon>
        <taxon>Streptophyta</taxon>
        <taxon>Embryophyta</taxon>
        <taxon>Tracheophyta</taxon>
        <taxon>Spermatophyta</taxon>
        <taxon>Magnoliopsida</taxon>
        <taxon>eudicotyledons</taxon>
        <taxon>Gunneridae</taxon>
        <taxon>Pentapetalae</taxon>
        <taxon>rosids</taxon>
        <taxon>fabids</taxon>
        <taxon>Fabales</taxon>
        <taxon>Fabaceae</taxon>
        <taxon>Papilionoideae</taxon>
        <taxon>50 kb inversion clade</taxon>
        <taxon>genistoids sensu lato</taxon>
        <taxon>core genistoids</taxon>
        <taxon>Genisteae</taxon>
        <taxon>Lupinus</taxon>
    </lineage>
</organism>
<dbReference type="EMBL" id="CAXHTB010000008">
    <property type="protein sequence ID" value="CAL0310983.1"/>
    <property type="molecule type" value="Genomic_DNA"/>
</dbReference>
<comment type="caution">
    <text evidence="1">The sequence shown here is derived from an EMBL/GenBank/DDBJ whole genome shotgun (WGS) entry which is preliminary data.</text>
</comment>
<proteinExistence type="predicted"/>
<gene>
    <name evidence="1" type="ORF">LLUT_LOCUS12043</name>
</gene>
<dbReference type="Proteomes" id="UP001497480">
    <property type="component" value="Unassembled WGS sequence"/>
</dbReference>
<accession>A0AAV1WNY3</accession>
<reference evidence="1 2" key="1">
    <citation type="submission" date="2024-03" db="EMBL/GenBank/DDBJ databases">
        <authorList>
            <person name="Martinez-Hernandez J."/>
        </authorList>
    </citation>
    <scope>NUCLEOTIDE SEQUENCE [LARGE SCALE GENOMIC DNA]</scope>
</reference>
<name>A0AAV1WNY3_LUPLU</name>
<dbReference type="AlphaFoldDB" id="A0AAV1WNY3"/>
<evidence type="ECO:0000313" key="2">
    <source>
        <dbReference type="Proteomes" id="UP001497480"/>
    </source>
</evidence>
<evidence type="ECO:0000313" key="1">
    <source>
        <dbReference type="EMBL" id="CAL0310983.1"/>
    </source>
</evidence>
<keyword evidence="2" id="KW-1185">Reference proteome</keyword>
<sequence length="100" mass="11226">MAKAFEPKEEYPSVHINISAPKNEGEQDMLKLPRTCSLTYLLDMNYLGPISQMFSDGSYNPTFDFQLNSANVGTDPFVKPELGEMTNNYLSGSGLYQKTF</sequence>